<dbReference type="SUPFAM" id="SSF53335">
    <property type="entry name" value="S-adenosyl-L-methionine-dependent methyltransferases"/>
    <property type="match status" value="1"/>
</dbReference>
<evidence type="ECO:0000313" key="2">
    <source>
        <dbReference type="Proteomes" id="UP001277761"/>
    </source>
</evidence>
<comment type="caution">
    <text evidence="1">The sequence shown here is derived from an EMBL/GenBank/DDBJ whole genome shotgun (WGS) entry which is preliminary data.</text>
</comment>
<dbReference type="EMBL" id="JAXAVX010000015">
    <property type="protein sequence ID" value="MDX8153486.1"/>
    <property type="molecule type" value="Genomic_DNA"/>
</dbReference>
<keyword evidence="2" id="KW-1185">Reference proteome</keyword>
<dbReference type="EC" id="2.1.1.-" evidence="1"/>
<dbReference type="InterPro" id="IPR029063">
    <property type="entry name" value="SAM-dependent_MTases_sf"/>
</dbReference>
<reference evidence="1 2" key="1">
    <citation type="submission" date="2023-11" db="EMBL/GenBank/DDBJ databases">
        <authorList>
            <person name="Xu M."/>
            <person name="Jiang T."/>
        </authorList>
    </citation>
    <scope>NUCLEOTIDE SEQUENCE [LARGE SCALE GENOMIC DNA]</scope>
    <source>
        <strain evidence="1 2">SD</strain>
    </source>
</reference>
<dbReference type="Gene3D" id="3.40.50.150">
    <property type="entry name" value="Vaccinia Virus protein VP39"/>
    <property type="match status" value="1"/>
</dbReference>
<keyword evidence="1" id="KW-0489">Methyltransferase</keyword>
<organism evidence="1 2">
    <name type="scientific">Patulibacter brassicae</name>
    <dbReference type="NCBI Taxonomy" id="1705717"/>
    <lineage>
        <taxon>Bacteria</taxon>
        <taxon>Bacillati</taxon>
        <taxon>Actinomycetota</taxon>
        <taxon>Thermoleophilia</taxon>
        <taxon>Solirubrobacterales</taxon>
        <taxon>Patulibacteraceae</taxon>
        <taxon>Patulibacter</taxon>
    </lineage>
</organism>
<dbReference type="RefSeq" id="WP_319955636.1">
    <property type="nucleotide sequence ID" value="NZ_JAXAVX010000015.1"/>
</dbReference>
<dbReference type="GO" id="GO:0008168">
    <property type="term" value="F:methyltransferase activity"/>
    <property type="evidence" value="ECO:0007669"/>
    <property type="project" value="UniProtKB-KW"/>
</dbReference>
<evidence type="ECO:0000313" key="1">
    <source>
        <dbReference type="EMBL" id="MDX8153486.1"/>
    </source>
</evidence>
<protein>
    <submittedName>
        <fullName evidence="1">Class I SAM-dependent methyltransferase</fullName>
        <ecNumber evidence="1">2.1.1.-</ecNumber>
    </submittedName>
</protein>
<dbReference type="Pfam" id="PF13578">
    <property type="entry name" value="Methyltransf_24"/>
    <property type="match status" value="1"/>
</dbReference>
<proteinExistence type="predicted"/>
<keyword evidence="1" id="KW-0808">Transferase</keyword>
<dbReference type="Proteomes" id="UP001277761">
    <property type="component" value="Unassembled WGS sequence"/>
</dbReference>
<gene>
    <name evidence="1" type="ORF">SK069_17945</name>
</gene>
<accession>A0ABU4VNP8</accession>
<dbReference type="GO" id="GO:0032259">
    <property type="term" value="P:methylation"/>
    <property type="evidence" value="ECO:0007669"/>
    <property type="project" value="UniProtKB-KW"/>
</dbReference>
<sequence>MSDRAPRRSDRLRDLLPHGVVRRVQHQRAVAAKEAADAARQQARLERLRKAEQAAAAGDALAWDYEAAVSVLIDRGLDEDEIRGGSMPEASLQRCDAAIRELLGDGGPIRALHVGNFLGVSLAAVTATVRAVDPGSVVVAVDPDVAHRGIERPAAHAMALLRSFGLDDAVLPITAYSLGRNLGNDGLDEHDHGVSPWQAMEESAAAAQALPRLADLAPRGFDLVLLDGNHDATYLSDELTVVARLLRPGGVLVLDDVDAGAWSDIQAVFDGLVADDDGPFRRVDADGRIGVALRA</sequence>
<name>A0ABU4VNP8_9ACTN</name>